<evidence type="ECO:0000256" key="1">
    <source>
        <dbReference type="ARBA" id="ARBA00004370"/>
    </source>
</evidence>
<dbReference type="InterPro" id="IPR023707">
    <property type="entry name" value="OM_assembly_BamA"/>
</dbReference>
<feature type="compositionally biased region" description="Polar residues" evidence="10">
    <location>
        <begin position="49"/>
        <end position="60"/>
    </location>
</feature>
<dbReference type="GO" id="GO:0009279">
    <property type="term" value="C:cell outer membrane"/>
    <property type="evidence" value="ECO:0007669"/>
    <property type="project" value="UniProtKB-SubCell"/>
</dbReference>
<comment type="function">
    <text evidence="8">Part of the outer membrane protein assembly complex, which is involved in assembly and insertion of beta-barrel proteins into the outer membrane.</text>
</comment>
<name>A0A6M8HPZ0_9PROT</name>
<keyword evidence="5 8" id="KW-0677">Repeat</keyword>
<dbReference type="PANTHER" id="PTHR12815">
    <property type="entry name" value="SORTING AND ASSEMBLY MACHINERY SAMM50 PROTEIN FAMILY MEMBER"/>
    <property type="match status" value="1"/>
</dbReference>
<feature type="compositionally biased region" description="Basic residues" evidence="10">
    <location>
        <begin position="63"/>
        <end position="72"/>
    </location>
</feature>
<evidence type="ECO:0000256" key="8">
    <source>
        <dbReference type="HAMAP-Rule" id="MF_01430"/>
    </source>
</evidence>
<dbReference type="Gene3D" id="2.40.160.50">
    <property type="entry name" value="membrane protein fhac: a member of the omp85/tpsb transporter family"/>
    <property type="match status" value="1"/>
</dbReference>
<keyword evidence="7 8" id="KW-0998">Cell outer membrane</keyword>
<keyword evidence="3 8" id="KW-0812">Transmembrane</keyword>
<comment type="subcellular location">
    <subcellularLocation>
        <location evidence="8">Cell outer membrane</location>
    </subcellularLocation>
    <subcellularLocation>
        <location evidence="1">Membrane</location>
    </subcellularLocation>
</comment>
<evidence type="ECO:0000256" key="10">
    <source>
        <dbReference type="SAM" id="MobiDB-lite"/>
    </source>
</evidence>
<comment type="subunit">
    <text evidence="8">Part of the Bam complex.</text>
</comment>
<evidence type="ECO:0000313" key="13">
    <source>
        <dbReference type="Proteomes" id="UP000500767"/>
    </source>
</evidence>
<dbReference type="PROSITE" id="PS51779">
    <property type="entry name" value="POTRA"/>
    <property type="match status" value="3"/>
</dbReference>
<dbReference type="NCBIfam" id="TIGR03303">
    <property type="entry name" value="OM_YaeT"/>
    <property type="match status" value="1"/>
</dbReference>
<dbReference type="InterPro" id="IPR010827">
    <property type="entry name" value="BamA/TamA_POTRA"/>
</dbReference>
<dbReference type="Pfam" id="PF07244">
    <property type="entry name" value="POTRA"/>
    <property type="match status" value="5"/>
</dbReference>
<feature type="domain" description="POTRA" evidence="11">
    <location>
        <begin position="84"/>
        <end position="151"/>
    </location>
</feature>
<protein>
    <recommendedName>
        <fullName evidence="8 9">Outer membrane protein assembly factor BamA</fullName>
    </recommendedName>
</protein>
<accession>A0A6M8HPZ0</accession>
<keyword evidence="2 8" id="KW-1134">Transmembrane beta strand</keyword>
<keyword evidence="6 8" id="KW-0472">Membrane</keyword>
<dbReference type="HAMAP" id="MF_01430">
    <property type="entry name" value="OM_assembly_BamA"/>
    <property type="match status" value="1"/>
</dbReference>
<evidence type="ECO:0000256" key="9">
    <source>
        <dbReference type="NCBIfam" id="TIGR03303"/>
    </source>
</evidence>
<keyword evidence="4 8" id="KW-0732">Signal</keyword>
<feature type="region of interest" description="Disordered" evidence="10">
    <location>
        <begin position="49"/>
        <end position="79"/>
    </location>
</feature>
<reference evidence="12 13" key="1">
    <citation type="journal article" date="2014" name="World J. Microbiol. Biotechnol.">
        <title>Biodiversity and physiological characteristics of Antarctic and Arctic lichens-associated bacteria.</title>
        <authorList>
            <person name="Lee Y.M."/>
            <person name="Kim E.H."/>
            <person name="Lee H.K."/>
            <person name="Hong S.G."/>
        </authorList>
    </citation>
    <scope>NUCLEOTIDE SEQUENCE [LARGE SCALE GENOMIC DNA]</scope>
    <source>
        <strain evidence="12 13">PAMC 26569</strain>
    </source>
</reference>
<gene>
    <name evidence="8 12" type="primary">bamA</name>
    <name evidence="12" type="ORF">HN018_09910</name>
</gene>
<dbReference type="AlphaFoldDB" id="A0A6M8HPZ0"/>
<proteinExistence type="inferred from homology"/>
<dbReference type="PANTHER" id="PTHR12815:SF23">
    <property type="entry name" value="OUTER MEMBRANE PROTEIN ASSEMBLY FACTOR BAMA"/>
    <property type="match status" value="1"/>
</dbReference>
<evidence type="ECO:0000256" key="6">
    <source>
        <dbReference type="ARBA" id="ARBA00023136"/>
    </source>
</evidence>
<evidence type="ECO:0000259" key="11">
    <source>
        <dbReference type="PROSITE" id="PS51779"/>
    </source>
</evidence>
<evidence type="ECO:0000256" key="5">
    <source>
        <dbReference type="ARBA" id="ARBA00022737"/>
    </source>
</evidence>
<evidence type="ECO:0000256" key="7">
    <source>
        <dbReference type="ARBA" id="ARBA00023237"/>
    </source>
</evidence>
<dbReference type="InterPro" id="IPR034746">
    <property type="entry name" value="POTRA"/>
</dbReference>
<keyword evidence="13" id="KW-1185">Reference proteome</keyword>
<evidence type="ECO:0000256" key="3">
    <source>
        <dbReference type="ARBA" id="ARBA00022692"/>
    </source>
</evidence>
<dbReference type="InterPro" id="IPR039910">
    <property type="entry name" value="D15-like"/>
</dbReference>
<dbReference type="PIRSF" id="PIRSF006076">
    <property type="entry name" value="OM_assembly_OMP85"/>
    <property type="match status" value="1"/>
</dbReference>
<dbReference type="Pfam" id="PF01103">
    <property type="entry name" value="Omp85"/>
    <property type="match status" value="1"/>
</dbReference>
<dbReference type="GO" id="GO:0043165">
    <property type="term" value="P:Gram-negative-bacterium-type cell outer membrane assembly"/>
    <property type="evidence" value="ECO:0007669"/>
    <property type="project" value="UniProtKB-UniRule"/>
</dbReference>
<dbReference type="KEGG" id="lck:HN018_09910"/>
<feature type="domain" description="POTRA" evidence="11">
    <location>
        <begin position="405"/>
        <end position="478"/>
    </location>
</feature>
<dbReference type="Gene3D" id="3.10.20.310">
    <property type="entry name" value="membrane protein fhac"/>
    <property type="match status" value="5"/>
</dbReference>
<feature type="domain" description="POTRA" evidence="11">
    <location>
        <begin position="152"/>
        <end position="229"/>
    </location>
</feature>
<evidence type="ECO:0000313" key="12">
    <source>
        <dbReference type="EMBL" id="QKE90311.1"/>
    </source>
</evidence>
<dbReference type="RefSeq" id="WP_171834006.1">
    <property type="nucleotide sequence ID" value="NZ_CP053708.1"/>
</dbReference>
<evidence type="ECO:0000256" key="2">
    <source>
        <dbReference type="ARBA" id="ARBA00022452"/>
    </source>
</evidence>
<sequence length="833" mass="91511">MKQAGDTVPRWNVIACGGWVVLSGKRSALLASACLVPFALDVPAQAQDVAQSHPATQPASGQVRHRAAHPSQHRSGTVPVASGGTIEAIRIKGNERIETGTILSYLVVQAGEPFNQEQLDRSLKTLYATGLFRDVTLHRDGGTLLVTVIENPIVNRISFEGNHAAKDEDIRKEIGLRPRAVYTSETASRDRQKILDLYAQKGRYAVTVTPQIIRLSHNRVDVIFQITEGELTLIQKVSFVGNKAFSEARLAQVITSKQSAWYRFFSSSDEYNPDRVKYDAELLRRFYLRNGYVDFTVADSTAELSPDRKSFYVTFTINEGPRYRIGHIEVKSSLRHVTSESLRPLIALYEHQWYDGDDIQHVAEGLQDRLQATGQPFASVKPEIARNTDNHTVDLLFDVSDGPRVYVDRIDINGNTITQDHVIRRQFDFAEGDPFTPAQQRRSKQSLQDLGFFNSVTIDTAPGSAPDRVNVNANISEKPTGQITLGGGYSTDAGVLGNAGIRQSNLVGTGIDASLTGTVAQYENQVDLSITDPYFLGRNMVAGIDLFDIQTEGNSSSVQNYYETRIGATARIGYAFNRYLSQSWNYSLIHRNVNNVYSAASIYVQAEHGTSNLSQVGTTLAYDRRDSRSAPHKGYIITAGVDVAGLGGNEKYVRTKIDTSYYIPLDYLTGNHDWTISLKAGAGYLADYGGGRQDIVDNFYLGGDNLRGFYDGGVGPYSKPTNQHLATDALGGRFIYTQSTQLNFPLPLSPDLGLSGRYFVDVGGLSGSRVLNNIPNPSGDAILGNNLRPRVGTGVGVSWKSPFGLINVDLGLPVVKQNSDKQQVFRFGFGSQF</sequence>
<dbReference type="InterPro" id="IPR000184">
    <property type="entry name" value="Bac_surfAg_D15"/>
</dbReference>
<dbReference type="GO" id="GO:0051205">
    <property type="term" value="P:protein insertion into membrane"/>
    <property type="evidence" value="ECO:0007669"/>
    <property type="project" value="UniProtKB-UniRule"/>
</dbReference>
<organism evidence="12 13">
    <name type="scientific">Lichenicola cladoniae</name>
    <dbReference type="NCBI Taxonomy" id="1484109"/>
    <lineage>
        <taxon>Bacteria</taxon>
        <taxon>Pseudomonadati</taxon>
        <taxon>Pseudomonadota</taxon>
        <taxon>Alphaproteobacteria</taxon>
        <taxon>Acetobacterales</taxon>
        <taxon>Acetobacteraceae</taxon>
        <taxon>Lichenicola</taxon>
    </lineage>
</organism>
<dbReference type="EMBL" id="CP053708">
    <property type="protein sequence ID" value="QKE90311.1"/>
    <property type="molecule type" value="Genomic_DNA"/>
</dbReference>
<dbReference type="Proteomes" id="UP000500767">
    <property type="component" value="Chromosome"/>
</dbReference>
<evidence type="ECO:0000256" key="4">
    <source>
        <dbReference type="ARBA" id="ARBA00022729"/>
    </source>
</evidence>
<comment type="similarity">
    <text evidence="8">Belongs to the BamA family.</text>
</comment>